<feature type="transmembrane region" description="Helical" evidence="1">
    <location>
        <begin position="58"/>
        <end position="84"/>
    </location>
</feature>
<keyword evidence="1" id="KW-0472">Membrane</keyword>
<evidence type="ECO:0000256" key="1">
    <source>
        <dbReference type="SAM" id="Phobius"/>
    </source>
</evidence>
<evidence type="ECO:0000313" key="3">
    <source>
        <dbReference type="Proteomes" id="UP001642540"/>
    </source>
</evidence>
<keyword evidence="1" id="KW-1133">Transmembrane helix</keyword>
<gene>
    <name evidence="2" type="ORF">ODALV1_LOCUS9279</name>
</gene>
<dbReference type="EMBL" id="CAXLJM020000027">
    <property type="protein sequence ID" value="CAL8096142.1"/>
    <property type="molecule type" value="Genomic_DNA"/>
</dbReference>
<comment type="caution">
    <text evidence="2">The sequence shown here is derived from an EMBL/GenBank/DDBJ whole genome shotgun (WGS) entry which is preliminary data.</text>
</comment>
<feature type="transmembrane region" description="Helical" evidence="1">
    <location>
        <begin position="123"/>
        <end position="140"/>
    </location>
</feature>
<sequence>MINVNPFCDSDIRNGLQFLAGLNLIIICLSIVVDSLALVEILEFSDMWDSSHFYLPVYAGYALLGSDVLTNLIQLLCGWTLYSSVTRKSYGKIQKLFLPGILLLITELAILICYVVCIPSSAYFYYFSLITILYKGYLFWPMKKFINDHSHNHSYPRVHANERTRLLASVA</sequence>
<proteinExistence type="predicted"/>
<feature type="transmembrane region" description="Helical" evidence="1">
    <location>
        <begin position="18"/>
        <end position="38"/>
    </location>
</feature>
<evidence type="ECO:0008006" key="4">
    <source>
        <dbReference type="Google" id="ProtNLM"/>
    </source>
</evidence>
<feature type="transmembrane region" description="Helical" evidence="1">
    <location>
        <begin position="96"/>
        <end position="117"/>
    </location>
</feature>
<organism evidence="2 3">
    <name type="scientific">Orchesella dallaii</name>
    <dbReference type="NCBI Taxonomy" id="48710"/>
    <lineage>
        <taxon>Eukaryota</taxon>
        <taxon>Metazoa</taxon>
        <taxon>Ecdysozoa</taxon>
        <taxon>Arthropoda</taxon>
        <taxon>Hexapoda</taxon>
        <taxon>Collembola</taxon>
        <taxon>Entomobryomorpha</taxon>
        <taxon>Entomobryoidea</taxon>
        <taxon>Orchesellidae</taxon>
        <taxon>Orchesellinae</taxon>
        <taxon>Orchesella</taxon>
    </lineage>
</organism>
<keyword evidence="3" id="KW-1185">Reference proteome</keyword>
<reference evidence="2 3" key="1">
    <citation type="submission" date="2024-08" db="EMBL/GenBank/DDBJ databases">
        <authorList>
            <person name="Cucini C."/>
            <person name="Frati F."/>
        </authorList>
    </citation>
    <scope>NUCLEOTIDE SEQUENCE [LARGE SCALE GENOMIC DNA]</scope>
</reference>
<name>A0ABP1QDT9_9HEXA</name>
<accession>A0ABP1QDT9</accession>
<evidence type="ECO:0000313" key="2">
    <source>
        <dbReference type="EMBL" id="CAL8096142.1"/>
    </source>
</evidence>
<keyword evidence="1" id="KW-0812">Transmembrane</keyword>
<dbReference type="Proteomes" id="UP001642540">
    <property type="component" value="Unassembled WGS sequence"/>
</dbReference>
<protein>
    <recommendedName>
        <fullName evidence="4">Transmembrane protein 138</fullName>
    </recommendedName>
</protein>